<feature type="region of interest" description="Disordered" evidence="6">
    <location>
        <begin position="148"/>
        <end position="176"/>
    </location>
</feature>
<evidence type="ECO:0000256" key="1">
    <source>
        <dbReference type="ARBA" id="ARBA00004123"/>
    </source>
</evidence>
<accession>A0A0Q3L8N1</accession>
<proteinExistence type="predicted"/>
<keyword evidence="10" id="KW-1185">Reference proteome</keyword>
<keyword evidence="3" id="KW-0238">DNA-binding</keyword>
<dbReference type="Proteomes" id="UP000008810">
    <property type="component" value="Chromosome 1"/>
</dbReference>
<comment type="subcellular location">
    <subcellularLocation>
        <location evidence="1">Nucleus</location>
    </subcellularLocation>
</comment>
<evidence type="ECO:0000313" key="9">
    <source>
        <dbReference type="EnsemblPlants" id="KQK19497"/>
    </source>
</evidence>
<dbReference type="GO" id="GO:0005634">
    <property type="term" value="C:nucleus"/>
    <property type="evidence" value="ECO:0000318"/>
    <property type="project" value="GO_Central"/>
</dbReference>
<dbReference type="PANTHER" id="PTHR31194">
    <property type="entry name" value="SHN SHINE , DNA BINDING / TRANSCRIPTION FACTOR"/>
    <property type="match status" value="1"/>
</dbReference>
<dbReference type="SUPFAM" id="SSF54171">
    <property type="entry name" value="DNA-binding domain"/>
    <property type="match status" value="1"/>
</dbReference>
<dbReference type="OrthoDB" id="610645at2759"/>
<keyword evidence="5" id="KW-0539">Nucleus</keyword>
<dbReference type="InterPro" id="IPR016177">
    <property type="entry name" value="DNA-bd_dom_sf"/>
</dbReference>
<name>A0A0Q3L8N1_BRADI</name>
<reference evidence="8" key="2">
    <citation type="submission" date="2017-06" db="EMBL/GenBank/DDBJ databases">
        <title>WGS assembly of Brachypodium distachyon.</title>
        <authorList>
            <consortium name="The International Brachypodium Initiative"/>
            <person name="Lucas S."/>
            <person name="Harmon-Smith M."/>
            <person name="Lail K."/>
            <person name="Tice H."/>
            <person name="Grimwood J."/>
            <person name="Bruce D."/>
            <person name="Barry K."/>
            <person name="Shu S."/>
            <person name="Lindquist E."/>
            <person name="Wang M."/>
            <person name="Pitluck S."/>
            <person name="Vogel J.P."/>
            <person name="Garvin D.F."/>
            <person name="Mockler T.C."/>
            <person name="Schmutz J."/>
            <person name="Rokhsar D."/>
            <person name="Bevan M.W."/>
        </authorList>
    </citation>
    <scope>NUCLEOTIDE SEQUENCE</scope>
    <source>
        <strain evidence="8">Bd21</strain>
    </source>
</reference>
<dbReference type="GeneID" id="104582240"/>
<dbReference type="InterPro" id="IPR036955">
    <property type="entry name" value="AP2/ERF_dom_sf"/>
</dbReference>
<sequence length="289" mass="30211">MKQEQIDQAAAFKAMPPRILRISCEVSCEKDPDVTDSSDDDVDSVVLRLPLPALPSSSAAAPAASGVIGAAKKRRPADAGGASGVPMAAGVRKYRGVRFRHWGKYAAEIRDPHSRARVWLGTFDTAEEAAMVYDSAALRLRGASAVTNFPAMPPPSPSTAGDQSSDDSQFSSSPASVFRPLIPPPKLEPLAKAAPNKPNFSSCGGLLGDDDPCCGSGGFSTFLWPDVEDCMFAAGILPGVTDGDDGMLSRLEGYVTAAGEPVTASLADLGELPMWSEVDGLFFSDDATT</sequence>
<dbReference type="GO" id="GO:0000976">
    <property type="term" value="F:transcription cis-regulatory region binding"/>
    <property type="evidence" value="ECO:0000318"/>
    <property type="project" value="GO_Central"/>
</dbReference>
<dbReference type="EnsemblPlants" id="KQK19497">
    <property type="protein sequence ID" value="KQK19497"/>
    <property type="gene ID" value="BRADI_1g48625v3"/>
</dbReference>
<evidence type="ECO:0000259" key="7">
    <source>
        <dbReference type="PROSITE" id="PS51032"/>
    </source>
</evidence>
<evidence type="ECO:0000256" key="6">
    <source>
        <dbReference type="SAM" id="MobiDB-lite"/>
    </source>
</evidence>
<keyword evidence="4" id="KW-0804">Transcription</keyword>
<dbReference type="Pfam" id="PF00847">
    <property type="entry name" value="AP2"/>
    <property type="match status" value="1"/>
</dbReference>
<protein>
    <recommendedName>
        <fullName evidence="7">AP2/ERF domain-containing protein</fullName>
    </recommendedName>
</protein>
<evidence type="ECO:0000256" key="3">
    <source>
        <dbReference type="ARBA" id="ARBA00023125"/>
    </source>
</evidence>
<dbReference type="FunFam" id="3.30.730.10:FF:000001">
    <property type="entry name" value="Ethylene-responsive transcription factor 2"/>
    <property type="match status" value="1"/>
</dbReference>
<keyword evidence="2" id="KW-0805">Transcription regulation</keyword>
<reference evidence="8 9" key="1">
    <citation type="journal article" date="2010" name="Nature">
        <title>Genome sequencing and analysis of the model grass Brachypodium distachyon.</title>
        <authorList>
            <consortium name="International Brachypodium Initiative"/>
        </authorList>
    </citation>
    <scope>NUCLEOTIDE SEQUENCE [LARGE SCALE GENOMIC DNA]</scope>
    <source>
        <strain evidence="8 9">Bd21</strain>
    </source>
</reference>
<dbReference type="GO" id="GO:0003700">
    <property type="term" value="F:DNA-binding transcription factor activity"/>
    <property type="evidence" value="ECO:0000318"/>
    <property type="project" value="GO_Central"/>
</dbReference>
<evidence type="ECO:0000256" key="2">
    <source>
        <dbReference type="ARBA" id="ARBA00023015"/>
    </source>
</evidence>
<dbReference type="Gramene" id="KQK19497">
    <property type="protein sequence ID" value="KQK19497"/>
    <property type="gene ID" value="BRADI_1g48625v3"/>
</dbReference>
<evidence type="ECO:0000256" key="5">
    <source>
        <dbReference type="ARBA" id="ARBA00023242"/>
    </source>
</evidence>
<dbReference type="PROSITE" id="PS51032">
    <property type="entry name" value="AP2_ERF"/>
    <property type="match status" value="1"/>
</dbReference>
<evidence type="ECO:0000313" key="8">
    <source>
        <dbReference type="EMBL" id="KQK19497.1"/>
    </source>
</evidence>
<reference evidence="9" key="3">
    <citation type="submission" date="2018-08" db="UniProtKB">
        <authorList>
            <consortium name="EnsemblPlants"/>
        </authorList>
    </citation>
    <scope>IDENTIFICATION</scope>
    <source>
        <strain evidence="9">cv. Bd21</strain>
    </source>
</reference>
<dbReference type="CDD" id="cd00018">
    <property type="entry name" value="AP2"/>
    <property type="match status" value="1"/>
</dbReference>
<dbReference type="InterPro" id="IPR001471">
    <property type="entry name" value="AP2/ERF_dom"/>
</dbReference>
<dbReference type="AlphaFoldDB" id="A0A0Q3L8N1"/>
<dbReference type="InterPro" id="IPR050913">
    <property type="entry name" value="AP2/ERF_ERF"/>
</dbReference>
<feature type="compositionally biased region" description="Low complexity" evidence="6">
    <location>
        <begin position="162"/>
        <end position="173"/>
    </location>
</feature>
<gene>
    <name evidence="9" type="primary">LOC104582240</name>
    <name evidence="8" type="ORF">BRADI_1g48625v3</name>
</gene>
<dbReference type="EMBL" id="CM000880">
    <property type="protein sequence ID" value="KQK19497.1"/>
    <property type="molecule type" value="Genomic_DNA"/>
</dbReference>
<dbReference type="KEGG" id="bdi:104582240"/>
<dbReference type="PRINTS" id="PR00367">
    <property type="entry name" value="ETHRSPELEMNT"/>
</dbReference>
<feature type="domain" description="AP2/ERF" evidence="7">
    <location>
        <begin position="93"/>
        <end position="150"/>
    </location>
</feature>
<evidence type="ECO:0000256" key="4">
    <source>
        <dbReference type="ARBA" id="ARBA00023163"/>
    </source>
</evidence>
<dbReference type="Gene3D" id="3.30.730.10">
    <property type="entry name" value="AP2/ERF domain"/>
    <property type="match status" value="1"/>
</dbReference>
<dbReference type="PANTHER" id="PTHR31194:SF140">
    <property type="entry name" value="ETHYLENE-RESPONSIVE TRANSCRIPTION FACTOR CRF2"/>
    <property type="match status" value="1"/>
</dbReference>
<dbReference type="SMART" id="SM00380">
    <property type="entry name" value="AP2"/>
    <property type="match status" value="1"/>
</dbReference>
<evidence type="ECO:0000313" key="10">
    <source>
        <dbReference type="Proteomes" id="UP000008810"/>
    </source>
</evidence>
<dbReference type="STRING" id="15368.A0A0Q3L8N1"/>
<dbReference type="RefSeq" id="XP_010229938.1">
    <property type="nucleotide sequence ID" value="XM_010231636.1"/>
</dbReference>
<organism evidence="8">
    <name type="scientific">Brachypodium distachyon</name>
    <name type="common">Purple false brome</name>
    <name type="synonym">Trachynia distachya</name>
    <dbReference type="NCBI Taxonomy" id="15368"/>
    <lineage>
        <taxon>Eukaryota</taxon>
        <taxon>Viridiplantae</taxon>
        <taxon>Streptophyta</taxon>
        <taxon>Embryophyta</taxon>
        <taxon>Tracheophyta</taxon>
        <taxon>Spermatophyta</taxon>
        <taxon>Magnoliopsida</taxon>
        <taxon>Liliopsida</taxon>
        <taxon>Poales</taxon>
        <taxon>Poaceae</taxon>
        <taxon>BOP clade</taxon>
        <taxon>Pooideae</taxon>
        <taxon>Stipodae</taxon>
        <taxon>Brachypodieae</taxon>
        <taxon>Brachypodium</taxon>
    </lineage>
</organism>